<comment type="caution">
    <text evidence="1">The sequence shown here is derived from an EMBL/GenBank/DDBJ whole genome shotgun (WGS) entry which is preliminary data.</text>
</comment>
<proteinExistence type="predicted"/>
<protein>
    <submittedName>
        <fullName evidence="1">Uncharacterized protein</fullName>
    </submittedName>
</protein>
<reference evidence="1" key="1">
    <citation type="submission" date="2021-01" db="EMBL/GenBank/DDBJ databases">
        <authorList>
            <consortium name="Genoscope - CEA"/>
            <person name="William W."/>
        </authorList>
    </citation>
    <scope>NUCLEOTIDE SEQUENCE</scope>
</reference>
<keyword evidence="2" id="KW-1185">Reference proteome</keyword>
<name>A0A8S1UB31_PAROT</name>
<evidence type="ECO:0000313" key="2">
    <source>
        <dbReference type="Proteomes" id="UP000683925"/>
    </source>
</evidence>
<organism evidence="1 2">
    <name type="scientific">Paramecium octaurelia</name>
    <dbReference type="NCBI Taxonomy" id="43137"/>
    <lineage>
        <taxon>Eukaryota</taxon>
        <taxon>Sar</taxon>
        <taxon>Alveolata</taxon>
        <taxon>Ciliophora</taxon>
        <taxon>Intramacronucleata</taxon>
        <taxon>Oligohymenophorea</taxon>
        <taxon>Peniculida</taxon>
        <taxon>Parameciidae</taxon>
        <taxon>Paramecium</taxon>
    </lineage>
</organism>
<gene>
    <name evidence="1" type="ORF">POCTA_138.1.T0410255</name>
</gene>
<accession>A0A8S1UB31</accession>
<dbReference type="EMBL" id="CAJJDP010000041">
    <property type="protein sequence ID" value="CAD8162421.1"/>
    <property type="molecule type" value="Genomic_DNA"/>
</dbReference>
<evidence type="ECO:0000313" key="1">
    <source>
        <dbReference type="EMBL" id="CAD8162421.1"/>
    </source>
</evidence>
<dbReference type="AlphaFoldDB" id="A0A8S1UB31"/>
<dbReference type="Proteomes" id="UP000683925">
    <property type="component" value="Unassembled WGS sequence"/>
</dbReference>
<sequence length="51" mass="6005">MKLSQKLDIPVQKWDFHLIQVSKGCQNHTQPKKLIKLNSEKPLTNQDYPMN</sequence>